<feature type="region of interest" description="Disordered" evidence="1">
    <location>
        <begin position="88"/>
        <end position="154"/>
    </location>
</feature>
<feature type="compositionally biased region" description="Basic residues" evidence="1">
    <location>
        <begin position="127"/>
        <end position="136"/>
    </location>
</feature>
<gene>
    <name evidence="2" type="ORF">BU14_1188s0004</name>
</gene>
<keyword evidence="3" id="KW-1185">Reference proteome</keyword>
<protein>
    <submittedName>
        <fullName evidence="2">Uncharacterized protein</fullName>
    </submittedName>
</protein>
<feature type="compositionally biased region" description="Low complexity" evidence="1">
    <location>
        <begin position="101"/>
        <end position="126"/>
    </location>
</feature>
<feature type="compositionally biased region" description="Basic residues" evidence="1">
    <location>
        <begin position="90"/>
        <end position="100"/>
    </location>
</feature>
<dbReference type="Proteomes" id="UP000218209">
    <property type="component" value="Unassembled WGS sequence"/>
</dbReference>
<evidence type="ECO:0000313" key="2">
    <source>
        <dbReference type="EMBL" id="OSX69761.1"/>
    </source>
</evidence>
<dbReference type="AlphaFoldDB" id="A0A1X6NM97"/>
<proteinExistence type="predicted"/>
<dbReference type="EMBL" id="KV919413">
    <property type="protein sequence ID" value="OSX69761.1"/>
    <property type="molecule type" value="Genomic_DNA"/>
</dbReference>
<evidence type="ECO:0000313" key="3">
    <source>
        <dbReference type="Proteomes" id="UP000218209"/>
    </source>
</evidence>
<organism evidence="2 3">
    <name type="scientific">Porphyra umbilicalis</name>
    <name type="common">Purple laver</name>
    <name type="synonym">Red alga</name>
    <dbReference type="NCBI Taxonomy" id="2786"/>
    <lineage>
        <taxon>Eukaryota</taxon>
        <taxon>Rhodophyta</taxon>
        <taxon>Bangiophyceae</taxon>
        <taxon>Bangiales</taxon>
        <taxon>Bangiaceae</taxon>
        <taxon>Porphyra</taxon>
    </lineage>
</organism>
<name>A0A1X6NM97_PORUM</name>
<accession>A0A1X6NM97</accession>
<sequence length="204" mass="21795">MARRSPPSTRRGASSCGALPTRACRLQRSCTRTGRGAALPPSSWTNNTRWRRWGTPAALRRAAAPAPSATRSACTTCARTHGGPCGRRACTGRRGRRGRSRCSPTASASSRAASTGASASSTCARGRPSRRCRRTGMRSLRSPPKRRAAAPSSRRAATGVWRCGTRARCCASTRCAARTRRRGTIGRGRAWGGWLGATALRAWR</sequence>
<reference evidence="2 3" key="1">
    <citation type="submission" date="2017-03" db="EMBL/GenBank/DDBJ databases">
        <title>WGS assembly of Porphyra umbilicalis.</title>
        <authorList>
            <person name="Brawley S.H."/>
            <person name="Blouin N.A."/>
            <person name="Ficko-Blean E."/>
            <person name="Wheeler G.L."/>
            <person name="Lohr M."/>
            <person name="Goodson H.V."/>
            <person name="Jenkins J.W."/>
            <person name="Blaby-Haas C.E."/>
            <person name="Helliwell K.E."/>
            <person name="Chan C."/>
            <person name="Marriage T."/>
            <person name="Bhattacharya D."/>
            <person name="Klein A.S."/>
            <person name="Badis Y."/>
            <person name="Brodie J."/>
            <person name="Cao Y."/>
            <person name="Collen J."/>
            <person name="Dittami S.M."/>
            <person name="Gachon C.M."/>
            <person name="Green B.R."/>
            <person name="Karpowicz S."/>
            <person name="Kim J.W."/>
            <person name="Kudahl U."/>
            <person name="Lin S."/>
            <person name="Michel G."/>
            <person name="Mittag M."/>
            <person name="Olson B.J."/>
            <person name="Pangilinan J."/>
            <person name="Peng Y."/>
            <person name="Qiu H."/>
            <person name="Shu S."/>
            <person name="Singer J.T."/>
            <person name="Smith A.G."/>
            <person name="Sprecher B.N."/>
            <person name="Wagner V."/>
            <person name="Wang W."/>
            <person name="Wang Z.-Y."/>
            <person name="Yan J."/>
            <person name="Yarish C."/>
            <person name="Zoeuner-Riek S."/>
            <person name="Zhuang Y."/>
            <person name="Zou Y."/>
            <person name="Lindquist E.A."/>
            <person name="Grimwood J."/>
            <person name="Barry K."/>
            <person name="Rokhsar D.S."/>
            <person name="Schmutz J."/>
            <person name="Stiller J.W."/>
            <person name="Grossman A.R."/>
            <person name="Prochnik S.E."/>
        </authorList>
    </citation>
    <scope>NUCLEOTIDE SEQUENCE [LARGE SCALE GENOMIC DNA]</scope>
    <source>
        <strain evidence="2">4086291</strain>
    </source>
</reference>
<evidence type="ECO:0000256" key="1">
    <source>
        <dbReference type="SAM" id="MobiDB-lite"/>
    </source>
</evidence>